<protein>
    <submittedName>
        <fullName evidence="2">CAP domain-containing protein</fullName>
    </submittedName>
</protein>
<dbReference type="SUPFAM" id="SSF55797">
    <property type="entry name" value="PR-1-like"/>
    <property type="match status" value="1"/>
</dbReference>
<keyword evidence="3" id="KW-1185">Reference proteome</keyword>
<comment type="caution">
    <text evidence="2">The sequence shown here is derived from an EMBL/GenBank/DDBJ whole genome shotgun (WGS) entry which is preliminary data.</text>
</comment>
<name>A0ABU5ZCD0_9FLAO</name>
<dbReference type="EMBL" id="JAYKBW010000019">
    <property type="protein sequence ID" value="MEB3076378.1"/>
    <property type="molecule type" value="Genomic_DNA"/>
</dbReference>
<dbReference type="Proteomes" id="UP001311730">
    <property type="component" value="Unassembled WGS sequence"/>
</dbReference>
<dbReference type="PANTHER" id="PTHR31157:SF1">
    <property type="entry name" value="SCP DOMAIN-CONTAINING PROTEIN"/>
    <property type="match status" value="1"/>
</dbReference>
<sequence>MPRLFLLLLLYCTIAKGQHESLSDLRFPVDKELLLTLVNTKRSQGCQCGDTYYPAVSPLTWNNKLANAAQKHSDEMAKRKKLTHYSKNGDDPGKRLSKEGYRWHAYAENVAMGYFDERTVIQGWLSSPAHCANIMNPHVKEMGVAYNGKYWTQVFGSEE</sequence>
<feature type="domain" description="SCP" evidence="1">
    <location>
        <begin position="56"/>
        <end position="149"/>
    </location>
</feature>
<dbReference type="Pfam" id="PF00188">
    <property type="entry name" value="CAP"/>
    <property type="match status" value="1"/>
</dbReference>
<dbReference type="RefSeq" id="WP_323984364.1">
    <property type="nucleotide sequence ID" value="NZ_JAYKBW010000019.1"/>
</dbReference>
<dbReference type="InterPro" id="IPR014044">
    <property type="entry name" value="CAP_dom"/>
</dbReference>
<evidence type="ECO:0000313" key="2">
    <source>
        <dbReference type="EMBL" id="MEB3076378.1"/>
    </source>
</evidence>
<reference evidence="2 3" key="1">
    <citation type="submission" date="2023-12" db="EMBL/GenBank/DDBJ databases">
        <title>Genomic sequences of Capnocytophaga and Parvimonas strains.</title>
        <authorList>
            <person name="Watt R.M."/>
            <person name="Wang M."/>
            <person name="Yang T."/>
            <person name="Tong W.M."/>
        </authorList>
    </citation>
    <scope>NUCLEOTIDE SEQUENCE [LARGE SCALE GENOMIC DNA]</scope>
    <source>
        <strain evidence="2 3">CCUG 13096</strain>
    </source>
</reference>
<organism evidence="2 3">
    <name type="scientific">Capnocytophaga gingivalis</name>
    <dbReference type="NCBI Taxonomy" id="1017"/>
    <lineage>
        <taxon>Bacteria</taxon>
        <taxon>Pseudomonadati</taxon>
        <taxon>Bacteroidota</taxon>
        <taxon>Flavobacteriia</taxon>
        <taxon>Flavobacteriales</taxon>
        <taxon>Flavobacteriaceae</taxon>
        <taxon>Capnocytophaga</taxon>
    </lineage>
</organism>
<proteinExistence type="predicted"/>
<dbReference type="Gene3D" id="3.40.33.10">
    <property type="entry name" value="CAP"/>
    <property type="match status" value="1"/>
</dbReference>
<dbReference type="PANTHER" id="PTHR31157">
    <property type="entry name" value="SCP DOMAIN-CONTAINING PROTEIN"/>
    <property type="match status" value="1"/>
</dbReference>
<dbReference type="CDD" id="cd05379">
    <property type="entry name" value="CAP_bacterial"/>
    <property type="match status" value="1"/>
</dbReference>
<evidence type="ECO:0000259" key="1">
    <source>
        <dbReference type="Pfam" id="PF00188"/>
    </source>
</evidence>
<evidence type="ECO:0000313" key="3">
    <source>
        <dbReference type="Proteomes" id="UP001311730"/>
    </source>
</evidence>
<gene>
    <name evidence="2" type="ORF">VJJ08_13885</name>
</gene>
<accession>A0ABU5ZCD0</accession>
<dbReference type="InterPro" id="IPR035940">
    <property type="entry name" value="CAP_sf"/>
</dbReference>